<dbReference type="GO" id="GO:0000981">
    <property type="term" value="F:DNA-binding transcription factor activity, RNA polymerase II-specific"/>
    <property type="evidence" value="ECO:0007669"/>
    <property type="project" value="UniProtKB-ARBA"/>
</dbReference>
<feature type="compositionally biased region" description="Basic and acidic residues" evidence="6">
    <location>
        <begin position="485"/>
        <end position="496"/>
    </location>
</feature>
<feature type="compositionally biased region" description="Pro residues" evidence="6">
    <location>
        <begin position="287"/>
        <end position="312"/>
    </location>
</feature>
<feature type="domain" description="C2H2-type" evidence="7">
    <location>
        <begin position="173"/>
        <end position="202"/>
    </location>
</feature>
<dbReference type="Proteomes" id="UP000030678">
    <property type="component" value="Unassembled WGS sequence"/>
</dbReference>
<dbReference type="VEuPathDB" id="FungiDB:G647_08374"/>
<feature type="domain" description="C2H2-type" evidence="7">
    <location>
        <begin position="231"/>
        <end position="260"/>
    </location>
</feature>
<gene>
    <name evidence="8" type="ORF">G647_08374</name>
</gene>
<dbReference type="GO" id="GO:0005667">
    <property type="term" value="C:transcription regulator complex"/>
    <property type="evidence" value="ECO:0007669"/>
    <property type="project" value="TreeGrafter"/>
</dbReference>
<dbReference type="GO" id="GO:0000785">
    <property type="term" value="C:chromatin"/>
    <property type="evidence" value="ECO:0007669"/>
    <property type="project" value="TreeGrafter"/>
</dbReference>
<dbReference type="RefSeq" id="XP_008730908.1">
    <property type="nucleotide sequence ID" value="XM_008732686.1"/>
</dbReference>
<evidence type="ECO:0000256" key="6">
    <source>
        <dbReference type="SAM" id="MobiDB-lite"/>
    </source>
</evidence>
<dbReference type="PANTHER" id="PTHR14003">
    <property type="entry name" value="TRANSCRIPTIONAL REPRESSOR PROTEIN YY"/>
    <property type="match status" value="1"/>
</dbReference>
<evidence type="ECO:0000313" key="9">
    <source>
        <dbReference type="Proteomes" id="UP000030678"/>
    </source>
</evidence>
<keyword evidence="3 5" id="KW-0863">Zinc-finger</keyword>
<proteinExistence type="predicted"/>
<evidence type="ECO:0000256" key="1">
    <source>
        <dbReference type="ARBA" id="ARBA00022723"/>
    </source>
</evidence>
<feature type="compositionally biased region" description="Polar residues" evidence="6">
    <location>
        <begin position="435"/>
        <end position="446"/>
    </location>
</feature>
<dbReference type="PANTHER" id="PTHR14003:SF20">
    <property type="entry name" value="FINGER DOMAIN PROTEIN, PUTATIVE (AFU_ORTHOLOGUE AFUA_4G10380)-RELATED"/>
    <property type="match status" value="1"/>
</dbReference>
<dbReference type="GO" id="GO:0008270">
    <property type="term" value="F:zinc ion binding"/>
    <property type="evidence" value="ECO:0007669"/>
    <property type="project" value="UniProtKB-KW"/>
</dbReference>
<evidence type="ECO:0000256" key="5">
    <source>
        <dbReference type="PROSITE-ProRule" id="PRU00042"/>
    </source>
</evidence>
<accession>V9D0B3</accession>
<organism evidence="8 9">
    <name type="scientific">Cladophialophora carrionii CBS 160.54</name>
    <dbReference type="NCBI Taxonomy" id="1279043"/>
    <lineage>
        <taxon>Eukaryota</taxon>
        <taxon>Fungi</taxon>
        <taxon>Dikarya</taxon>
        <taxon>Ascomycota</taxon>
        <taxon>Pezizomycotina</taxon>
        <taxon>Eurotiomycetes</taxon>
        <taxon>Chaetothyriomycetidae</taxon>
        <taxon>Chaetothyriales</taxon>
        <taxon>Herpotrichiellaceae</taxon>
        <taxon>Cladophialophora</taxon>
    </lineage>
</organism>
<dbReference type="InterPro" id="IPR036236">
    <property type="entry name" value="Znf_C2H2_sf"/>
</dbReference>
<dbReference type="FunFam" id="3.30.160.60:FF:000125">
    <property type="entry name" value="Putative zinc finger protein 143"/>
    <property type="match status" value="1"/>
</dbReference>
<feature type="region of interest" description="Disordered" evidence="6">
    <location>
        <begin position="343"/>
        <end position="520"/>
    </location>
</feature>
<keyword evidence="4" id="KW-0862">Zinc</keyword>
<dbReference type="PROSITE" id="PS50157">
    <property type="entry name" value="ZINC_FINGER_C2H2_2"/>
    <property type="match status" value="4"/>
</dbReference>
<feature type="compositionally biased region" description="Polar residues" evidence="6">
    <location>
        <begin position="276"/>
        <end position="286"/>
    </location>
</feature>
<dbReference type="GeneID" id="19986867"/>
<dbReference type="Pfam" id="PF00096">
    <property type="entry name" value="zf-C2H2"/>
    <property type="match status" value="4"/>
</dbReference>
<evidence type="ECO:0000256" key="4">
    <source>
        <dbReference type="ARBA" id="ARBA00022833"/>
    </source>
</evidence>
<dbReference type="HOGENOM" id="CLU_027084_1_0_1"/>
<dbReference type="OrthoDB" id="3437960at2759"/>
<dbReference type="GO" id="GO:0000978">
    <property type="term" value="F:RNA polymerase II cis-regulatory region sequence-specific DNA binding"/>
    <property type="evidence" value="ECO:0007669"/>
    <property type="project" value="TreeGrafter"/>
</dbReference>
<feature type="domain" description="C2H2-type" evidence="7">
    <location>
        <begin position="203"/>
        <end position="230"/>
    </location>
</feature>
<name>V9D0B3_9EURO</name>
<keyword evidence="2" id="KW-0677">Repeat</keyword>
<evidence type="ECO:0000256" key="2">
    <source>
        <dbReference type="ARBA" id="ARBA00022737"/>
    </source>
</evidence>
<feature type="compositionally biased region" description="Polar residues" evidence="6">
    <location>
        <begin position="343"/>
        <end position="372"/>
    </location>
</feature>
<protein>
    <recommendedName>
        <fullName evidence="7">C2H2-type domain-containing protein</fullName>
    </recommendedName>
</protein>
<sequence>MQSTSLRSGFRGFPVSQRAAVYQRSQALRLPTPAPIRAGMDINNVLDPEKRAARNDELRRYHQTLQMNNGSGYGMSQDSTFPNHQQSIHQPAGMPYNMMAPHQHSPQLYAPSYMARHDSQSSFTDENYGHAQPKKQPATKQFPCSFADCRKNFARRSDLSRHAERIHTGVRPHSCDWESCNKSFIQRSALTVHMRVHTGEKPHLCSHCSKPFSDSSSLARHRRIHSGRRPYKCEYANCQKTFTRRTTLTRHQSHHVGMTLEQAQAQVTAALTPTTLHDSPQYLSPSESPPGYPIQVPKPEPASPHPGLPPMVPGMQRQNSDYGYPPQHLPLPAHLRADFQQNAGRTSSPLNSQPLHNYTSAPQPQRSSTSYPTAYGPPQPMEPPANGTASGGASPHLGAWTSPNPGTLPPPFAVDSSAYQESGFGGHQVGLPQLGNHQLGNHQLNGHQLYFHPVNGMGRPQSTEPKDYGLQQHQTHMPSSLPLSHDWHPDTMDTQHPRQGSYGTWRHNVTGRPPNGVTDH</sequence>
<feature type="compositionally biased region" description="Polar residues" evidence="6">
    <location>
        <begin position="471"/>
        <end position="482"/>
    </location>
</feature>
<evidence type="ECO:0000256" key="3">
    <source>
        <dbReference type="ARBA" id="ARBA00022771"/>
    </source>
</evidence>
<dbReference type="SMART" id="SM00355">
    <property type="entry name" value="ZnF_C2H2"/>
    <property type="match status" value="4"/>
</dbReference>
<dbReference type="AlphaFoldDB" id="V9D0B3"/>
<keyword evidence="1" id="KW-0479">Metal-binding</keyword>
<dbReference type="PROSITE" id="PS00028">
    <property type="entry name" value="ZINC_FINGER_C2H2_1"/>
    <property type="match status" value="4"/>
</dbReference>
<feature type="domain" description="C2H2-type" evidence="7">
    <location>
        <begin position="142"/>
        <end position="172"/>
    </location>
</feature>
<dbReference type="FunFam" id="3.30.160.60:FF:000690">
    <property type="entry name" value="Zinc finger protein 354C"/>
    <property type="match status" value="1"/>
</dbReference>
<reference evidence="8 9" key="1">
    <citation type="submission" date="2013-03" db="EMBL/GenBank/DDBJ databases">
        <title>The Genome Sequence of Cladophialophora carrionii CBS 160.54.</title>
        <authorList>
            <consortium name="The Broad Institute Genomics Platform"/>
            <person name="Cuomo C."/>
            <person name="de Hoog S."/>
            <person name="Gorbushina A."/>
            <person name="Walker B."/>
            <person name="Young S.K."/>
            <person name="Zeng Q."/>
            <person name="Gargeya S."/>
            <person name="Fitzgerald M."/>
            <person name="Haas B."/>
            <person name="Abouelleil A."/>
            <person name="Allen A.W."/>
            <person name="Alvarado L."/>
            <person name="Arachchi H.M."/>
            <person name="Berlin A.M."/>
            <person name="Chapman S.B."/>
            <person name="Gainer-Dewar J."/>
            <person name="Goldberg J."/>
            <person name="Griggs A."/>
            <person name="Gujja S."/>
            <person name="Hansen M."/>
            <person name="Howarth C."/>
            <person name="Imamovic A."/>
            <person name="Ireland A."/>
            <person name="Larimer J."/>
            <person name="McCowan C."/>
            <person name="Murphy C."/>
            <person name="Pearson M."/>
            <person name="Poon T.W."/>
            <person name="Priest M."/>
            <person name="Roberts A."/>
            <person name="Saif S."/>
            <person name="Shea T."/>
            <person name="Sisk P."/>
            <person name="Sykes S."/>
            <person name="Wortman J."/>
            <person name="Nusbaum C."/>
            <person name="Birren B."/>
        </authorList>
    </citation>
    <scope>NUCLEOTIDE SEQUENCE [LARGE SCALE GENOMIC DNA]</scope>
    <source>
        <strain evidence="8 9">CBS 160.54</strain>
    </source>
</reference>
<dbReference type="InterPro" id="IPR013087">
    <property type="entry name" value="Znf_C2H2_type"/>
</dbReference>
<dbReference type="SUPFAM" id="SSF57667">
    <property type="entry name" value="beta-beta-alpha zinc fingers"/>
    <property type="match status" value="3"/>
</dbReference>
<dbReference type="EMBL" id="KB822708">
    <property type="protein sequence ID" value="ETI20340.1"/>
    <property type="molecule type" value="Genomic_DNA"/>
</dbReference>
<dbReference type="Gene3D" id="3.30.160.60">
    <property type="entry name" value="Classic Zinc Finger"/>
    <property type="match status" value="4"/>
</dbReference>
<evidence type="ECO:0000259" key="7">
    <source>
        <dbReference type="PROSITE" id="PS50157"/>
    </source>
</evidence>
<evidence type="ECO:0000313" key="8">
    <source>
        <dbReference type="EMBL" id="ETI20340.1"/>
    </source>
</evidence>
<feature type="region of interest" description="Disordered" evidence="6">
    <location>
        <begin position="276"/>
        <end position="331"/>
    </location>
</feature>